<evidence type="ECO:0000313" key="3">
    <source>
        <dbReference type="Proteomes" id="UP000315753"/>
    </source>
</evidence>
<proteinExistence type="predicted"/>
<organism evidence="2 3">
    <name type="scientific">Ureibacillus terrenus</name>
    <dbReference type="NCBI Taxonomy" id="118246"/>
    <lineage>
        <taxon>Bacteria</taxon>
        <taxon>Bacillati</taxon>
        <taxon>Bacillota</taxon>
        <taxon>Bacilli</taxon>
        <taxon>Bacillales</taxon>
        <taxon>Caryophanaceae</taxon>
        <taxon>Ureibacillus</taxon>
    </lineage>
</organism>
<feature type="domain" description="Calcineurin-like phosphoesterase" evidence="1">
    <location>
        <begin position="42"/>
        <end position="196"/>
    </location>
</feature>
<dbReference type="EMBL" id="VIGD01000001">
    <property type="protein sequence ID" value="TQE92396.1"/>
    <property type="molecule type" value="Genomic_DNA"/>
</dbReference>
<dbReference type="InterPro" id="IPR051158">
    <property type="entry name" value="Metallophosphoesterase_sf"/>
</dbReference>
<dbReference type="PANTHER" id="PTHR31302">
    <property type="entry name" value="TRANSMEMBRANE PROTEIN WITH METALLOPHOSPHOESTERASE DOMAIN-RELATED"/>
    <property type="match status" value="1"/>
</dbReference>
<dbReference type="AlphaFoldDB" id="A0A540V6L7"/>
<dbReference type="SUPFAM" id="SSF56300">
    <property type="entry name" value="Metallo-dependent phosphatases"/>
    <property type="match status" value="1"/>
</dbReference>
<accession>A0A540V6L7</accession>
<evidence type="ECO:0000313" key="2">
    <source>
        <dbReference type="EMBL" id="TQE92396.1"/>
    </source>
</evidence>
<dbReference type="GO" id="GO:0008758">
    <property type="term" value="F:UDP-2,3-diacylglucosamine hydrolase activity"/>
    <property type="evidence" value="ECO:0007669"/>
    <property type="project" value="TreeGrafter"/>
</dbReference>
<dbReference type="PANTHER" id="PTHR31302:SF32">
    <property type="entry name" value="PHOSPHOESTERASE"/>
    <property type="match status" value="1"/>
</dbReference>
<dbReference type="InterPro" id="IPR029052">
    <property type="entry name" value="Metallo-depent_PP-like"/>
</dbReference>
<reference evidence="2 3" key="1">
    <citation type="submission" date="2019-06" db="EMBL/GenBank/DDBJ databases">
        <title>Genome sequence of Ureibacillus terrenus.</title>
        <authorList>
            <person name="Maclea K.S."/>
            <person name="Simoes M."/>
        </authorList>
    </citation>
    <scope>NUCLEOTIDE SEQUENCE [LARGE SCALE GENOMIC DNA]</scope>
    <source>
        <strain evidence="2 3">ATCC BAA-384</strain>
    </source>
</reference>
<dbReference type="InterPro" id="IPR004843">
    <property type="entry name" value="Calcineurin-like_PHP"/>
</dbReference>
<dbReference type="Gene3D" id="3.60.21.10">
    <property type="match status" value="1"/>
</dbReference>
<dbReference type="RefSeq" id="WP_141600948.1">
    <property type="nucleotide sequence ID" value="NZ_JARMSB010000004.1"/>
</dbReference>
<evidence type="ECO:0000259" key="1">
    <source>
        <dbReference type="Pfam" id="PF00149"/>
    </source>
</evidence>
<name>A0A540V6L7_9BACL</name>
<dbReference type="GO" id="GO:0016020">
    <property type="term" value="C:membrane"/>
    <property type="evidence" value="ECO:0007669"/>
    <property type="project" value="GOC"/>
</dbReference>
<gene>
    <name evidence="2" type="ORF">FKZ59_01420</name>
</gene>
<keyword evidence="3" id="KW-1185">Reference proteome</keyword>
<dbReference type="Pfam" id="PF00149">
    <property type="entry name" value="Metallophos"/>
    <property type="match status" value="1"/>
</dbReference>
<comment type="caution">
    <text evidence="2">The sequence shown here is derived from an EMBL/GenBank/DDBJ whole genome shotgun (WGS) entry which is preliminary data.</text>
</comment>
<dbReference type="OrthoDB" id="9780884at2"/>
<dbReference type="Proteomes" id="UP000315753">
    <property type="component" value="Unassembled WGS sequence"/>
</dbReference>
<dbReference type="GO" id="GO:0009245">
    <property type="term" value="P:lipid A biosynthetic process"/>
    <property type="evidence" value="ECO:0007669"/>
    <property type="project" value="TreeGrafter"/>
</dbReference>
<protein>
    <submittedName>
        <fullName evidence="2">Serine/threonine protein phosphatase</fullName>
    </submittedName>
</protein>
<sequence length="252" mass="28580">MLGLTAFFIFCTGMFLFMMKKAFENHVVRHEIPIEGKKEKFTIFFISDIHTRSINKKMIQNIKEPIHAVIIGGDLADKRTPISKIYRNLRLLQSLAPVYFVWGNNDREVGEERLRKIFQETGVQIVENDAVLLPGMVNRCWLSAVDDVSTSNARPELAFKKCRPQDKVIFVSHNPVLFSSMKNFHADVCLGGHYHGGQIRLGPFGIYPKGSLTVQEGTYILVSNGYGTTMLPLRLGAKPECHIICLNFRSSY</sequence>